<sequence length="491" mass="51508">MQTVKAVGGSFSYFKFNSWPDCSPGIPDPPETLLKCLDFTLPSSFNGTVGISGLIVDYSINGTFSTLLNFTSSDPVCGEASIGPRLATASFAFVQDESGRRRHDPPYCSVYWISDQIPTLGMYALDYKNPACGPMAPVLLDDNEKFRERLAVVKVTKYGDIIVRESWDKYKATYGSAYGVGSDAVSDVKVLSKSKFSFSVTSNVSSPTNANSCVYTYNSLTNPGTSQKYVLDTYTLGSLSLQNGTDINDGCITLAISSDFGQFQFTNTSEACGPNDPTSRFQRYFGGDKNVVYNALTVGSGVFNVSSGEPSSNIPRGRRDADDASFQYHVKESIQTITSSASTTVISTSSFATFTSTSSVAVSTVTSTSVAASNISYSSRSSLSVTSTVSTSNIAVSTIAANSNAVSATSSTAALTNNSKSLTAAGELKVGASTMVTTVTSAVSSTDSVAPNVLPAQNTYGVSAGNNIYKGDATGLVGVFAAFITAVVFAL</sequence>
<evidence type="ECO:0000313" key="1">
    <source>
        <dbReference type="EMBL" id="ORY44303.1"/>
    </source>
</evidence>
<dbReference type="AlphaFoldDB" id="A0A1Y2CB95"/>
<dbReference type="OrthoDB" id="10644044at2759"/>
<dbReference type="EMBL" id="MCGO01000022">
    <property type="protein sequence ID" value="ORY44303.1"/>
    <property type="molecule type" value="Genomic_DNA"/>
</dbReference>
<accession>A0A1Y2CB95</accession>
<reference evidence="1 2" key="1">
    <citation type="submission" date="2016-07" db="EMBL/GenBank/DDBJ databases">
        <title>Pervasive Adenine N6-methylation of Active Genes in Fungi.</title>
        <authorList>
            <consortium name="DOE Joint Genome Institute"/>
            <person name="Mondo S.J."/>
            <person name="Dannebaum R.O."/>
            <person name="Kuo R.C."/>
            <person name="Labutti K."/>
            <person name="Haridas S."/>
            <person name="Kuo A."/>
            <person name="Salamov A."/>
            <person name="Ahrendt S.R."/>
            <person name="Lipzen A."/>
            <person name="Sullivan W."/>
            <person name="Andreopoulos W.B."/>
            <person name="Clum A."/>
            <person name="Lindquist E."/>
            <person name="Daum C."/>
            <person name="Ramamoorthy G.K."/>
            <person name="Gryganskyi A."/>
            <person name="Culley D."/>
            <person name="Magnuson J.K."/>
            <person name="James T.Y."/>
            <person name="O'Malley M.A."/>
            <person name="Stajich J.E."/>
            <person name="Spatafora J.W."/>
            <person name="Visel A."/>
            <person name="Grigoriev I.V."/>
        </authorList>
    </citation>
    <scope>NUCLEOTIDE SEQUENCE [LARGE SCALE GENOMIC DNA]</scope>
    <source>
        <strain evidence="1 2">JEL800</strain>
    </source>
</reference>
<protein>
    <submittedName>
        <fullName evidence="1">Uncharacterized protein</fullName>
    </submittedName>
</protein>
<gene>
    <name evidence="1" type="ORF">BCR33DRAFT_785007</name>
</gene>
<comment type="caution">
    <text evidence="1">The sequence shown here is derived from an EMBL/GenBank/DDBJ whole genome shotgun (WGS) entry which is preliminary data.</text>
</comment>
<dbReference type="Proteomes" id="UP000193642">
    <property type="component" value="Unassembled WGS sequence"/>
</dbReference>
<proteinExistence type="predicted"/>
<keyword evidence="2" id="KW-1185">Reference proteome</keyword>
<evidence type="ECO:0000313" key="2">
    <source>
        <dbReference type="Proteomes" id="UP000193642"/>
    </source>
</evidence>
<organism evidence="1 2">
    <name type="scientific">Rhizoclosmatium globosum</name>
    <dbReference type="NCBI Taxonomy" id="329046"/>
    <lineage>
        <taxon>Eukaryota</taxon>
        <taxon>Fungi</taxon>
        <taxon>Fungi incertae sedis</taxon>
        <taxon>Chytridiomycota</taxon>
        <taxon>Chytridiomycota incertae sedis</taxon>
        <taxon>Chytridiomycetes</taxon>
        <taxon>Chytridiales</taxon>
        <taxon>Chytriomycetaceae</taxon>
        <taxon>Rhizoclosmatium</taxon>
    </lineage>
</organism>
<name>A0A1Y2CB95_9FUNG</name>